<dbReference type="CDD" id="cd05829">
    <property type="entry name" value="Sortase_F"/>
    <property type="match status" value="1"/>
</dbReference>
<dbReference type="AlphaFoldDB" id="A0A542XD08"/>
<feature type="compositionally biased region" description="Gly residues" evidence="2">
    <location>
        <begin position="78"/>
        <end position="93"/>
    </location>
</feature>
<comment type="caution">
    <text evidence="3">The sequence shown here is derived from an EMBL/GenBank/DDBJ whole genome shotgun (WGS) entry which is preliminary data.</text>
</comment>
<keyword evidence="1" id="KW-0378">Hydrolase</keyword>
<evidence type="ECO:0000256" key="2">
    <source>
        <dbReference type="SAM" id="MobiDB-lite"/>
    </source>
</evidence>
<organism evidence="3 4">
    <name type="scientific">Barrientosiimonas humi</name>
    <dbReference type="NCBI Taxonomy" id="999931"/>
    <lineage>
        <taxon>Bacteria</taxon>
        <taxon>Bacillati</taxon>
        <taxon>Actinomycetota</taxon>
        <taxon>Actinomycetes</taxon>
        <taxon>Micrococcales</taxon>
        <taxon>Dermacoccaceae</taxon>
        <taxon>Barrientosiimonas</taxon>
    </lineage>
</organism>
<evidence type="ECO:0000256" key="1">
    <source>
        <dbReference type="ARBA" id="ARBA00022801"/>
    </source>
</evidence>
<reference evidence="3 4" key="1">
    <citation type="submission" date="2019-06" db="EMBL/GenBank/DDBJ databases">
        <title>Sequencing the genomes of 1000 actinobacteria strains.</title>
        <authorList>
            <person name="Klenk H.-P."/>
        </authorList>
    </citation>
    <scope>NUCLEOTIDE SEQUENCE [LARGE SCALE GENOMIC DNA]</scope>
    <source>
        <strain evidence="3 4">DSM 24617</strain>
    </source>
</reference>
<name>A0A542XD08_9MICO</name>
<sequence length="256" mass="26017">MPDSSGRGRRRRASAVAAVLALTGVGLISYGIAQQVGDPPSPNPQLANAGHGNHGAAQGSSGTSQGADPTPGPAASSSGGGPAPAPGAAGGRTGQAYVQPSGKLMARATPTTMRLPAQDIAGKVIQLGLQPNGEMAVPQNGTDTGWFSKSPTPGELGPSIVVGHVTWQGKRGVFFDLGATKPGQRVEVDRADGTTAVFQVDAVEQYPKAKFPTQKVYGATDRAELRLITCGGVYDGDAQTHLDNIVVFARLVGTRG</sequence>
<protein>
    <submittedName>
        <fullName evidence="3">Sortase family protein</fullName>
    </submittedName>
</protein>
<evidence type="ECO:0000313" key="4">
    <source>
        <dbReference type="Proteomes" id="UP000318336"/>
    </source>
</evidence>
<dbReference type="EMBL" id="VFOK01000001">
    <property type="protein sequence ID" value="TQL33697.1"/>
    <property type="molecule type" value="Genomic_DNA"/>
</dbReference>
<dbReference type="RefSeq" id="WP_142005680.1">
    <property type="nucleotide sequence ID" value="NZ_CAJTBP010000001.1"/>
</dbReference>
<dbReference type="Gene3D" id="2.40.260.10">
    <property type="entry name" value="Sortase"/>
    <property type="match status" value="1"/>
</dbReference>
<gene>
    <name evidence="3" type="ORF">FB554_1848</name>
</gene>
<proteinExistence type="predicted"/>
<dbReference type="NCBIfam" id="NF033748">
    <property type="entry name" value="class_F_sortase"/>
    <property type="match status" value="1"/>
</dbReference>
<dbReference type="OrthoDB" id="525039at2"/>
<feature type="compositionally biased region" description="Low complexity" evidence="2">
    <location>
        <begin position="47"/>
        <end position="77"/>
    </location>
</feature>
<dbReference type="Pfam" id="PF04203">
    <property type="entry name" value="Sortase"/>
    <property type="match status" value="1"/>
</dbReference>
<keyword evidence="4" id="KW-1185">Reference proteome</keyword>
<accession>A0A542XD08</accession>
<evidence type="ECO:0000313" key="3">
    <source>
        <dbReference type="EMBL" id="TQL33697.1"/>
    </source>
</evidence>
<dbReference type="SUPFAM" id="SSF63817">
    <property type="entry name" value="Sortase"/>
    <property type="match status" value="1"/>
</dbReference>
<feature type="region of interest" description="Disordered" evidence="2">
    <location>
        <begin position="33"/>
        <end position="96"/>
    </location>
</feature>
<dbReference type="GO" id="GO:0016787">
    <property type="term" value="F:hydrolase activity"/>
    <property type="evidence" value="ECO:0007669"/>
    <property type="project" value="UniProtKB-KW"/>
</dbReference>
<dbReference type="InterPro" id="IPR005754">
    <property type="entry name" value="Sortase"/>
</dbReference>
<dbReference type="Proteomes" id="UP000318336">
    <property type="component" value="Unassembled WGS sequence"/>
</dbReference>
<dbReference type="InterPro" id="IPR042001">
    <property type="entry name" value="Sortase_F"/>
</dbReference>
<dbReference type="InterPro" id="IPR023365">
    <property type="entry name" value="Sortase_dom-sf"/>
</dbReference>